<keyword evidence="2" id="KW-0413">Isomerase</keyword>
<keyword evidence="6" id="KW-1185">Reference proteome</keyword>
<reference evidence="5 6" key="1">
    <citation type="submission" date="2019-11" db="EMBL/GenBank/DDBJ databases">
        <authorList>
            <person name="Dong K."/>
        </authorList>
    </citation>
    <scope>NUCLEOTIDE SEQUENCE [LARGE SCALE GENOMIC DNA]</scope>
    <source>
        <strain evidence="5 6">NBRC 111993</strain>
    </source>
</reference>
<evidence type="ECO:0000256" key="3">
    <source>
        <dbReference type="PIRSR" id="PIRSR613078-1"/>
    </source>
</evidence>
<feature type="active site" description="Tele-phosphohistidine intermediate" evidence="3">
    <location>
        <position position="7"/>
    </location>
</feature>
<dbReference type="InterPro" id="IPR050275">
    <property type="entry name" value="PGM_Phosphatase"/>
</dbReference>
<evidence type="ECO:0000256" key="2">
    <source>
        <dbReference type="ARBA" id="ARBA00023235"/>
    </source>
</evidence>
<name>A0A6L6J9T5_9RHOB</name>
<dbReference type="PRINTS" id="PR00991">
    <property type="entry name" value="6PFRUCTKNASE"/>
</dbReference>
<sequence>MIYLLRHGETEFNLQGRYQGWSDSPLTARGREQGLAYGRLLAAHIKATRIWTSPLPRALATAELIAKQLSGAGLQQDDRLREVSLGIWDGMTRQEIAVGWPGIRKAHPPRQWMFHAPEGERLTGLLSRLQSVLDEAAAEPEVILVSHGIAGRLLRGLHAGLPVPEALQLDAPQDVVFRLGPNRMIDRLG</sequence>
<dbReference type="InterPro" id="IPR013078">
    <property type="entry name" value="His_Pase_superF_clade-1"/>
</dbReference>
<dbReference type="Gene3D" id="3.40.50.1240">
    <property type="entry name" value="Phosphoglycerate mutase-like"/>
    <property type="match status" value="1"/>
</dbReference>
<keyword evidence="1" id="KW-0324">Glycolysis</keyword>
<organism evidence="5 6">
    <name type="scientific">Paracoccus aestuariivivens</name>
    <dbReference type="NCBI Taxonomy" id="1820333"/>
    <lineage>
        <taxon>Bacteria</taxon>
        <taxon>Pseudomonadati</taxon>
        <taxon>Pseudomonadota</taxon>
        <taxon>Alphaproteobacteria</taxon>
        <taxon>Rhodobacterales</taxon>
        <taxon>Paracoccaceae</taxon>
        <taxon>Paracoccus</taxon>
    </lineage>
</organism>
<dbReference type="SUPFAM" id="SSF53254">
    <property type="entry name" value="Phosphoglycerate mutase-like"/>
    <property type="match status" value="1"/>
</dbReference>
<dbReference type="InterPro" id="IPR003094">
    <property type="entry name" value="6Pfruct_kin"/>
</dbReference>
<dbReference type="Proteomes" id="UP000478183">
    <property type="component" value="Unassembled WGS sequence"/>
</dbReference>
<dbReference type="GO" id="GO:0016791">
    <property type="term" value="F:phosphatase activity"/>
    <property type="evidence" value="ECO:0007669"/>
    <property type="project" value="TreeGrafter"/>
</dbReference>
<feature type="binding site" evidence="4">
    <location>
        <begin position="6"/>
        <end position="13"/>
    </location>
    <ligand>
        <name>substrate</name>
    </ligand>
</feature>
<comment type="caution">
    <text evidence="5">The sequence shown here is derived from an EMBL/GenBank/DDBJ whole genome shotgun (WGS) entry which is preliminary data.</text>
</comment>
<accession>A0A6L6J9T5</accession>
<evidence type="ECO:0000313" key="6">
    <source>
        <dbReference type="Proteomes" id="UP000478183"/>
    </source>
</evidence>
<dbReference type="Pfam" id="PF00300">
    <property type="entry name" value="His_Phos_1"/>
    <property type="match status" value="1"/>
</dbReference>
<dbReference type="GO" id="GO:0005737">
    <property type="term" value="C:cytoplasm"/>
    <property type="evidence" value="ECO:0007669"/>
    <property type="project" value="TreeGrafter"/>
</dbReference>
<dbReference type="PROSITE" id="PS00175">
    <property type="entry name" value="PG_MUTASE"/>
    <property type="match status" value="1"/>
</dbReference>
<dbReference type="GO" id="GO:0006003">
    <property type="term" value="P:fructose 2,6-bisphosphate metabolic process"/>
    <property type="evidence" value="ECO:0007669"/>
    <property type="project" value="InterPro"/>
</dbReference>
<dbReference type="RefSeq" id="WP_155095271.1">
    <property type="nucleotide sequence ID" value="NZ_WMIE01000004.1"/>
</dbReference>
<dbReference type="CDD" id="cd07067">
    <property type="entry name" value="HP_PGM_like"/>
    <property type="match status" value="1"/>
</dbReference>
<dbReference type="PANTHER" id="PTHR48100:SF1">
    <property type="entry name" value="HISTIDINE PHOSPHATASE FAMILY PROTEIN-RELATED"/>
    <property type="match status" value="1"/>
</dbReference>
<feature type="active site" description="Proton donor/acceptor" evidence="3">
    <location>
        <position position="82"/>
    </location>
</feature>
<evidence type="ECO:0000256" key="4">
    <source>
        <dbReference type="PIRSR" id="PIRSR613078-2"/>
    </source>
</evidence>
<gene>
    <name evidence="5" type="ORF">GL286_09220</name>
</gene>
<dbReference type="OrthoDB" id="9781415at2"/>
<feature type="binding site" evidence="4">
    <location>
        <position position="57"/>
    </location>
    <ligand>
        <name>substrate</name>
    </ligand>
</feature>
<proteinExistence type="predicted"/>
<dbReference type="PIRSF" id="PIRSF000709">
    <property type="entry name" value="6PFK_2-Ptase"/>
    <property type="match status" value="1"/>
</dbReference>
<protein>
    <submittedName>
        <fullName evidence="5">Histidine phosphatase family protein</fullName>
    </submittedName>
</protein>
<dbReference type="GO" id="GO:0005524">
    <property type="term" value="F:ATP binding"/>
    <property type="evidence" value="ECO:0007669"/>
    <property type="project" value="InterPro"/>
</dbReference>
<dbReference type="InterPro" id="IPR001345">
    <property type="entry name" value="PG/BPGM_mutase_AS"/>
</dbReference>
<dbReference type="EMBL" id="WMIE01000004">
    <property type="protein sequence ID" value="MTH77905.1"/>
    <property type="molecule type" value="Genomic_DNA"/>
</dbReference>
<dbReference type="InterPro" id="IPR029033">
    <property type="entry name" value="His_PPase_superfam"/>
</dbReference>
<dbReference type="SMART" id="SM00855">
    <property type="entry name" value="PGAM"/>
    <property type="match status" value="1"/>
</dbReference>
<evidence type="ECO:0000313" key="5">
    <source>
        <dbReference type="EMBL" id="MTH77905.1"/>
    </source>
</evidence>
<dbReference type="AlphaFoldDB" id="A0A6L6J9T5"/>
<evidence type="ECO:0000256" key="1">
    <source>
        <dbReference type="ARBA" id="ARBA00023152"/>
    </source>
</evidence>
<dbReference type="PANTHER" id="PTHR48100">
    <property type="entry name" value="BROAD-SPECIFICITY PHOSPHATASE YOR283W-RELATED"/>
    <property type="match status" value="1"/>
</dbReference>